<sequence length="443" mass="48938">MDIIHKILNITLPFLSIILLIIILPILSLYRIIRFCVRSVFPENLAGKVIIITGASSGIGEHLAYEYAKHGACLALVDIRKELLVAVAEKAEELGSPKAIVIKADVSSLEDCKKSVDETIKQFGELDCLINNAGIGIVGVFEEQKCIKDKFSTMDVNFWGSVNVTHFALPHLRKSKGRIVVIGSCSGWCGTPKVSVYNASKAAQQSFFETLRIEVAPDIGITMVTPGIINTPLANKDCFLYQTSLDKVPSQSAEGCAKAIVNSARRGDEYLTEPQWMRALFLWVMLLPEDVNFWGSVNVTHFALPHLRKSKGRIVVIGSCSGWCGTPKVSVYNASKAAQQSFFETLRIEVAPDIGITMVTPGIINTPLANRDCFLYQTSLDKVPSQSAEGCAKAIVNSARRGDEYLTEPQWMRALFLWVMLLPEVMNSVRRFQMVAGYKPKFQ</sequence>
<dbReference type="PANTHER" id="PTHR43391:SF58">
    <property type="entry name" value="11-BETA-HYDROXYSTEROID DEHYDROGENASE"/>
    <property type="match status" value="1"/>
</dbReference>
<name>A0A2U1PVI4_ARTAN</name>
<dbReference type="GO" id="GO:0005829">
    <property type="term" value="C:cytosol"/>
    <property type="evidence" value="ECO:0007669"/>
    <property type="project" value="TreeGrafter"/>
</dbReference>
<keyword evidence="7" id="KW-0472">Membrane</keyword>
<dbReference type="OrthoDB" id="47007at2759"/>
<keyword evidence="4" id="KW-0735">Signal-anchor</keyword>
<evidence type="ECO:0000256" key="4">
    <source>
        <dbReference type="ARBA" id="ARBA00022968"/>
    </source>
</evidence>
<evidence type="ECO:0000313" key="9">
    <source>
        <dbReference type="Proteomes" id="UP000245207"/>
    </source>
</evidence>
<feature type="transmembrane region" description="Helical" evidence="7">
    <location>
        <begin position="12"/>
        <end position="33"/>
    </location>
</feature>
<comment type="similarity">
    <text evidence="2 6">Belongs to the short-chain dehydrogenases/reductases (SDR) family.</text>
</comment>
<keyword evidence="3" id="KW-0521">NADP</keyword>
<dbReference type="Gene3D" id="3.40.50.720">
    <property type="entry name" value="NAD(P)-binding Rossmann-like Domain"/>
    <property type="match status" value="2"/>
</dbReference>
<dbReference type="Pfam" id="PF00106">
    <property type="entry name" value="adh_short"/>
    <property type="match status" value="2"/>
</dbReference>
<dbReference type="PANTHER" id="PTHR43391">
    <property type="entry name" value="RETINOL DEHYDROGENASE-RELATED"/>
    <property type="match status" value="1"/>
</dbReference>
<dbReference type="PRINTS" id="PR00081">
    <property type="entry name" value="GDHRDH"/>
</dbReference>
<organism evidence="8 9">
    <name type="scientific">Artemisia annua</name>
    <name type="common">Sweet wormwood</name>
    <dbReference type="NCBI Taxonomy" id="35608"/>
    <lineage>
        <taxon>Eukaryota</taxon>
        <taxon>Viridiplantae</taxon>
        <taxon>Streptophyta</taxon>
        <taxon>Embryophyta</taxon>
        <taxon>Tracheophyta</taxon>
        <taxon>Spermatophyta</taxon>
        <taxon>Magnoliopsida</taxon>
        <taxon>eudicotyledons</taxon>
        <taxon>Gunneridae</taxon>
        <taxon>Pentapetalae</taxon>
        <taxon>asterids</taxon>
        <taxon>campanulids</taxon>
        <taxon>Asterales</taxon>
        <taxon>Asteraceae</taxon>
        <taxon>Asteroideae</taxon>
        <taxon>Anthemideae</taxon>
        <taxon>Artemisiinae</taxon>
        <taxon>Artemisia</taxon>
    </lineage>
</organism>
<keyword evidence="7" id="KW-0812">Transmembrane</keyword>
<reference evidence="8 9" key="1">
    <citation type="journal article" date="2018" name="Mol. Plant">
        <title>The genome of Artemisia annua provides insight into the evolution of Asteraceae family and artemisinin biosynthesis.</title>
        <authorList>
            <person name="Shen Q."/>
            <person name="Zhang L."/>
            <person name="Liao Z."/>
            <person name="Wang S."/>
            <person name="Yan T."/>
            <person name="Shi P."/>
            <person name="Liu M."/>
            <person name="Fu X."/>
            <person name="Pan Q."/>
            <person name="Wang Y."/>
            <person name="Lv Z."/>
            <person name="Lu X."/>
            <person name="Zhang F."/>
            <person name="Jiang W."/>
            <person name="Ma Y."/>
            <person name="Chen M."/>
            <person name="Hao X."/>
            <person name="Li L."/>
            <person name="Tang Y."/>
            <person name="Lv G."/>
            <person name="Zhou Y."/>
            <person name="Sun X."/>
            <person name="Brodelius P.E."/>
            <person name="Rose J.K.C."/>
            <person name="Tang K."/>
        </authorList>
    </citation>
    <scope>NUCLEOTIDE SEQUENCE [LARGE SCALE GENOMIC DNA]</scope>
    <source>
        <strain evidence="9">cv. Huhao1</strain>
        <tissue evidence="8">Leaf</tissue>
    </source>
</reference>
<dbReference type="PRINTS" id="PR00080">
    <property type="entry name" value="SDRFAMILY"/>
</dbReference>
<evidence type="ECO:0000256" key="5">
    <source>
        <dbReference type="ARBA" id="ARBA00023002"/>
    </source>
</evidence>
<evidence type="ECO:0000256" key="3">
    <source>
        <dbReference type="ARBA" id="ARBA00022857"/>
    </source>
</evidence>
<evidence type="ECO:0000256" key="7">
    <source>
        <dbReference type="SAM" id="Phobius"/>
    </source>
</evidence>
<comment type="caution">
    <text evidence="8">The sequence shown here is derived from an EMBL/GenBank/DDBJ whole genome shotgun (WGS) entry which is preliminary data.</text>
</comment>
<dbReference type="AlphaFoldDB" id="A0A2U1PVI4"/>
<evidence type="ECO:0000256" key="2">
    <source>
        <dbReference type="ARBA" id="ARBA00006484"/>
    </source>
</evidence>
<dbReference type="InterPro" id="IPR002347">
    <property type="entry name" value="SDR_fam"/>
</dbReference>
<accession>A0A2U1PVI4</accession>
<dbReference type="FunFam" id="3.40.50.720:FF:000084">
    <property type="entry name" value="Short-chain dehydrogenase reductase"/>
    <property type="match status" value="1"/>
</dbReference>
<keyword evidence="9" id="KW-1185">Reference proteome</keyword>
<evidence type="ECO:0000256" key="6">
    <source>
        <dbReference type="RuleBase" id="RU000363"/>
    </source>
</evidence>
<evidence type="ECO:0000256" key="1">
    <source>
        <dbReference type="ARBA" id="ARBA00004606"/>
    </source>
</evidence>
<dbReference type="SUPFAM" id="SSF51735">
    <property type="entry name" value="NAD(P)-binding Rossmann-fold domains"/>
    <property type="match status" value="2"/>
</dbReference>
<keyword evidence="5" id="KW-0560">Oxidoreductase</keyword>
<dbReference type="InterPro" id="IPR036291">
    <property type="entry name" value="NAD(P)-bd_dom_sf"/>
</dbReference>
<proteinExistence type="inferred from homology"/>
<dbReference type="GO" id="GO:0016616">
    <property type="term" value="F:oxidoreductase activity, acting on the CH-OH group of donors, NAD or NADP as acceptor"/>
    <property type="evidence" value="ECO:0007669"/>
    <property type="project" value="UniProtKB-ARBA"/>
</dbReference>
<protein>
    <submittedName>
        <fullName evidence="8">Hydroxysteroid dehydrogenase 2</fullName>
    </submittedName>
</protein>
<dbReference type="GO" id="GO:0016020">
    <property type="term" value="C:membrane"/>
    <property type="evidence" value="ECO:0007669"/>
    <property type="project" value="UniProtKB-SubCell"/>
</dbReference>
<gene>
    <name evidence="8" type="ORF">CTI12_AA106650</name>
</gene>
<dbReference type="Proteomes" id="UP000245207">
    <property type="component" value="Unassembled WGS sequence"/>
</dbReference>
<keyword evidence="7" id="KW-1133">Transmembrane helix</keyword>
<evidence type="ECO:0000313" key="8">
    <source>
        <dbReference type="EMBL" id="PWA89781.1"/>
    </source>
</evidence>
<comment type="subcellular location">
    <subcellularLocation>
        <location evidence="1">Membrane</location>
        <topology evidence="1">Single-pass type II membrane protein</topology>
    </subcellularLocation>
</comment>
<dbReference type="EMBL" id="PKPP01000687">
    <property type="protein sequence ID" value="PWA89781.1"/>
    <property type="molecule type" value="Genomic_DNA"/>
</dbReference>
<dbReference type="STRING" id="35608.A0A2U1PVI4"/>